<dbReference type="EMBL" id="CP024621">
    <property type="protein sequence ID" value="QHD49617.1"/>
    <property type="molecule type" value="Genomic_DNA"/>
</dbReference>
<evidence type="ECO:0000313" key="1">
    <source>
        <dbReference type="EMBL" id="QHD49617.1"/>
    </source>
</evidence>
<proteinExistence type="predicted"/>
<dbReference type="Proteomes" id="UP000463949">
    <property type="component" value="Chromosome"/>
</dbReference>
<gene>
    <name evidence="1" type="ORF">CTT34_07900</name>
</gene>
<dbReference type="OrthoDB" id="5294764at2"/>
<dbReference type="PANTHER" id="PTHR33639:SF2">
    <property type="entry name" value="DUF393 DOMAIN-CONTAINING PROTEIN"/>
    <property type="match status" value="1"/>
</dbReference>
<evidence type="ECO:0000313" key="2">
    <source>
        <dbReference type="Proteomes" id="UP000463949"/>
    </source>
</evidence>
<protein>
    <submittedName>
        <fullName evidence="1">Thiol-disulfide oxidoreductase</fullName>
    </submittedName>
</protein>
<dbReference type="KEGG" id="hmd:CTT34_07900"/>
<reference evidence="1 2" key="1">
    <citation type="submission" date="2017-10" db="EMBL/GenBank/DDBJ databases">
        <title>Coral associated bacteria.</title>
        <authorList>
            <person name="Wang X."/>
        </authorList>
    </citation>
    <scope>NUCLEOTIDE SEQUENCE [LARGE SCALE GENOMIC DNA]</scope>
    <source>
        <strain evidence="1 2">SCSIO 43005</strain>
    </source>
</reference>
<dbReference type="InterPro" id="IPR052927">
    <property type="entry name" value="DCC_oxidoreductase"/>
</dbReference>
<dbReference type="RefSeq" id="WP_159341940.1">
    <property type="nucleotide sequence ID" value="NZ_CP024621.1"/>
</dbReference>
<organism evidence="1 2">
    <name type="scientific">Vreelandella aquamarina</name>
    <dbReference type="NCBI Taxonomy" id="77097"/>
    <lineage>
        <taxon>Bacteria</taxon>
        <taxon>Pseudomonadati</taxon>
        <taxon>Pseudomonadota</taxon>
        <taxon>Gammaproteobacteria</taxon>
        <taxon>Oceanospirillales</taxon>
        <taxon>Halomonadaceae</taxon>
        <taxon>Vreelandella</taxon>
    </lineage>
</organism>
<sequence length="136" mass="15455">MDNRYIVIFDGVCNFCNGAVNFIIKRDPEGIFAFTPMQSELAQELTQRFNMPDVGMDTLVLIKAGKCYVLSEAALEIAKELKGPWRLCYAFKVVPRPIRDAAYKLFARNRYTLFGKKEACMVPTVEVKSRFVGIDT</sequence>
<dbReference type="GO" id="GO:0015035">
    <property type="term" value="F:protein-disulfide reductase activity"/>
    <property type="evidence" value="ECO:0007669"/>
    <property type="project" value="InterPro"/>
</dbReference>
<dbReference type="AlphaFoldDB" id="A0A857GLZ8"/>
<name>A0A857GLZ8_9GAMM</name>
<dbReference type="InterPro" id="IPR007263">
    <property type="entry name" value="DCC1-like"/>
</dbReference>
<dbReference type="Pfam" id="PF04134">
    <property type="entry name" value="DCC1-like"/>
    <property type="match status" value="1"/>
</dbReference>
<dbReference type="PANTHER" id="PTHR33639">
    <property type="entry name" value="THIOL-DISULFIDE OXIDOREDUCTASE DCC"/>
    <property type="match status" value="1"/>
</dbReference>
<accession>A0A857GLZ8</accession>